<proteinExistence type="predicted"/>
<protein>
    <submittedName>
        <fullName evidence="1">Glycerophosphoryl diester phosphodiesterase</fullName>
    </submittedName>
</protein>
<gene>
    <name evidence="1" type="ORF">ACFSQW_18835</name>
</gene>
<reference evidence="2" key="1">
    <citation type="journal article" date="2019" name="Int. J. Syst. Evol. Microbiol.">
        <title>The Global Catalogue of Microorganisms (GCM) 10K type strain sequencing project: providing services to taxonomists for standard genome sequencing and annotation.</title>
        <authorList>
            <consortium name="The Broad Institute Genomics Platform"/>
            <consortium name="The Broad Institute Genome Sequencing Center for Infectious Disease"/>
            <person name="Wu L."/>
            <person name="Ma J."/>
        </authorList>
    </citation>
    <scope>NUCLEOTIDE SEQUENCE [LARGE SCALE GENOMIC DNA]</scope>
    <source>
        <strain evidence="2">KCTC 52298</strain>
    </source>
</reference>
<dbReference type="SUPFAM" id="SSF48208">
    <property type="entry name" value="Six-hairpin glycosidases"/>
    <property type="match status" value="1"/>
</dbReference>
<evidence type="ECO:0000313" key="2">
    <source>
        <dbReference type="Proteomes" id="UP001597440"/>
    </source>
</evidence>
<organism evidence="1 2">
    <name type="scientific">Sphingobacterium tabacisoli</name>
    <dbReference type="NCBI Taxonomy" id="2044855"/>
    <lineage>
        <taxon>Bacteria</taxon>
        <taxon>Pseudomonadati</taxon>
        <taxon>Bacteroidota</taxon>
        <taxon>Sphingobacteriia</taxon>
        <taxon>Sphingobacteriales</taxon>
        <taxon>Sphingobacteriaceae</taxon>
        <taxon>Sphingobacterium</taxon>
    </lineage>
</organism>
<dbReference type="Gene3D" id="1.50.10.20">
    <property type="match status" value="1"/>
</dbReference>
<dbReference type="Proteomes" id="UP001597440">
    <property type="component" value="Unassembled WGS sequence"/>
</dbReference>
<dbReference type="EMBL" id="JBHULD010000018">
    <property type="protein sequence ID" value="MFD2556459.1"/>
    <property type="molecule type" value="Genomic_DNA"/>
</dbReference>
<accession>A0ABW5L5Y8</accession>
<dbReference type="InterPro" id="IPR008928">
    <property type="entry name" value="6-hairpin_glycosidase_sf"/>
</dbReference>
<keyword evidence="2" id="KW-1185">Reference proteome</keyword>
<evidence type="ECO:0000313" key="1">
    <source>
        <dbReference type="EMBL" id="MFD2556459.1"/>
    </source>
</evidence>
<name>A0ABW5L5Y8_9SPHI</name>
<comment type="caution">
    <text evidence="1">The sequence shown here is derived from an EMBL/GenBank/DDBJ whole genome shotgun (WGS) entry which is preliminary data.</text>
</comment>
<sequence length="873" mass="99348">MRYKQFDIKLWWGCSVRIMLCFFLSITVVVAQRAKEVTIKNSQLQLTWAKDADKQYQLTSLILNKGGGQKIALPIAKHQRTVLYSSAKPASDPVTLKDQQGRVILFPDTQYRYVTPIWKQATSPVSMNVAGEVYTYGSQLANQKDDGVDFRQENKNYRISESWILDKEYPNDICVVMTMEAKVAGYYAMATPSLTVGNPDDFQWGVIPGMFQGSKINPDFVRAYAYGHGIPDRPVVVRERTTSTLASLLTLASGVTVATIAEPGLARDPWPKDKRRNDLWQLGLSMMNRQGELTPTLYYPVLGEEGSYMQPGEKRTFSFRYTIQNNDWYSTLHHVINDVYHFDDFLKLKQTEKSLSDRIYRMYGYLLDEHTSKWNTQIYENKKIGAQDYLGGVYGSDKDAMKNSDYGAMWMLGKLTGDQKLLGERLPQAADFKMMQQQRTGDFFLGAAAGQYYLYKSKRFAEEWGPYSEPIGTTYYMMMDMGNIFLFESHRVELKKEIRAAADWLLSRMKNNGQWEVAYDNKSAEPIFTDIEDLRPTFYGLYVAYKVLNEEKYRQAAIKGADWYIENAVRRGWFLGVCGDTRFAPDFATIQAVQALLDIYDLTGDTRYRKAAHRLAQFYVTSIYTYPIPSQIEKTVNGISRKDWEISQVGLSFEHGGTIGSANHHGPILLASHAGLFVRLFAETGDSLFVDMARAATWGRDAFVDETTGVASYYWDAMNRGAGPFPHHAWWQIGWIMDYLLSEATLRTQGKVVFPRGFITPKVGPHQSYGHAPGRIFGQQVDLVLRKEMISLDNPQIEYITARSTDQKQLYVILLNNSMLQQMVDIDGQLIREATARRRITVLNAQGKTMDNEEGATKIILPPVGAGIVRIDL</sequence>